<comment type="caution">
    <text evidence="1">The sequence shown here is derived from an EMBL/GenBank/DDBJ whole genome shotgun (WGS) entry which is preliminary data.</text>
</comment>
<evidence type="ECO:0000313" key="2">
    <source>
        <dbReference type="Proteomes" id="UP000663843"/>
    </source>
</evidence>
<reference evidence="1" key="1">
    <citation type="submission" date="2021-01" db="EMBL/GenBank/DDBJ databases">
        <authorList>
            <person name="Kaushik A."/>
        </authorList>
    </citation>
    <scope>NUCLEOTIDE SEQUENCE</scope>
    <source>
        <strain evidence="1">AG2-2IIIB</strain>
    </source>
</reference>
<accession>A0A8H3DCY4</accession>
<name>A0A8H3DCY4_9AGAM</name>
<organism evidence="1 2">
    <name type="scientific">Rhizoctonia solani</name>
    <dbReference type="NCBI Taxonomy" id="456999"/>
    <lineage>
        <taxon>Eukaryota</taxon>
        <taxon>Fungi</taxon>
        <taxon>Dikarya</taxon>
        <taxon>Basidiomycota</taxon>
        <taxon>Agaricomycotina</taxon>
        <taxon>Agaricomycetes</taxon>
        <taxon>Cantharellales</taxon>
        <taxon>Ceratobasidiaceae</taxon>
        <taxon>Rhizoctonia</taxon>
    </lineage>
</organism>
<dbReference type="EMBL" id="CAJMWT010007382">
    <property type="protein sequence ID" value="CAE6525074.1"/>
    <property type="molecule type" value="Genomic_DNA"/>
</dbReference>
<feature type="non-terminal residue" evidence="1">
    <location>
        <position position="1"/>
    </location>
</feature>
<dbReference type="AlphaFoldDB" id="A0A8H3DCY4"/>
<dbReference type="Proteomes" id="UP000663843">
    <property type="component" value="Unassembled WGS sequence"/>
</dbReference>
<sequence length="123" mass="13902">NPPEKFSLRLCQTDKTILLYARVHSHARFSEMNHSPRSMITSCSSNTSLLLHCHVLDPHPDHDRAPSAVEFQYTKRARIILGITARTEVPTQVQLNYRVLVLCPPVSLSGETCNLKIHVNLAF</sequence>
<evidence type="ECO:0000313" key="1">
    <source>
        <dbReference type="EMBL" id="CAE6525074.1"/>
    </source>
</evidence>
<protein>
    <submittedName>
        <fullName evidence="1">Uncharacterized protein</fullName>
    </submittedName>
</protein>
<gene>
    <name evidence="1" type="ORF">RDB_LOCUS170678</name>
</gene>
<proteinExistence type="predicted"/>